<gene>
    <name evidence="2" type="ORF">QQF64_013527</name>
</gene>
<protein>
    <recommendedName>
        <fullName evidence="1">Integrase catalytic domain-containing protein</fullName>
    </recommendedName>
</protein>
<reference evidence="2 3" key="1">
    <citation type="submission" date="2023-09" db="EMBL/GenBank/DDBJ databases">
        <authorList>
            <person name="Wang M."/>
        </authorList>
    </citation>
    <scope>NUCLEOTIDE SEQUENCE [LARGE SCALE GENOMIC DNA]</scope>
    <source>
        <strain evidence="2">GT-2023</strain>
        <tissue evidence="2">Liver</tissue>
    </source>
</reference>
<proteinExistence type="predicted"/>
<evidence type="ECO:0000313" key="3">
    <source>
        <dbReference type="Proteomes" id="UP001558613"/>
    </source>
</evidence>
<feature type="domain" description="Integrase catalytic" evidence="1">
    <location>
        <begin position="1"/>
        <end position="143"/>
    </location>
</feature>
<comment type="caution">
    <text evidence="2">The sequence shown here is derived from an EMBL/GenBank/DDBJ whole genome shotgun (WGS) entry which is preliminary data.</text>
</comment>
<dbReference type="InterPro" id="IPR050951">
    <property type="entry name" value="Retrovirus_Pol_polyprotein"/>
</dbReference>
<dbReference type="PROSITE" id="PS50994">
    <property type="entry name" value="INTEGRASE"/>
    <property type="match status" value="1"/>
</dbReference>
<dbReference type="InterPro" id="IPR036397">
    <property type="entry name" value="RNaseH_sf"/>
</dbReference>
<dbReference type="PANTHER" id="PTHR37984">
    <property type="entry name" value="PROTEIN CBG26694"/>
    <property type="match status" value="1"/>
</dbReference>
<evidence type="ECO:0000259" key="1">
    <source>
        <dbReference type="PROSITE" id="PS50994"/>
    </source>
</evidence>
<dbReference type="SUPFAM" id="SSF53098">
    <property type="entry name" value="Ribonuclease H-like"/>
    <property type="match status" value="1"/>
</dbReference>
<dbReference type="InterPro" id="IPR012337">
    <property type="entry name" value="RNaseH-like_sf"/>
</dbReference>
<accession>A0ABR3LTP4</accession>
<evidence type="ECO:0000313" key="2">
    <source>
        <dbReference type="EMBL" id="KAL1255466.1"/>
    </source>
</evidence>
<dbReference type="InterPro" id="IPR001584">
    <property type="entry name" value="Integrase_cat-core"/>
</dbReference>
<dbReference type="Pfam" id="PF00665">
    <property type="entry name" value="rve"/>
    <property type="match status" value="1"/>
</dbReference>
<dbReference type="Gene3D" id="3.30.420.10">
    <property type="entry name" value="Ribonuclease H-like superfamily/Ribonuclease H"/>
    <property type="match status" value="1"/>
</dbReference>
<keyword evidence="3" id="KW-1185">Reference proteome</keyword>
<dbReference type="PANTHER" id="PTHR37984:SF15">
    <property type="entry name" value="INTEGRASE CATALYTIC DOMAIN-CONTAINING PROTEIN"/>
    <property type="match status" value="1"/>
</dbReference>
<dbReference type="Proteomes" id="UP001558613">
    <property type="component" value="Unassembled WGS sequence"/>
</dbReference>
<organism evidence="2 3">
    <name type="scientific">Cirrhinus molitorella</name>
    <name type="common">mud carp</name>
    <dbReference type="NCBI Taxonomy" id="172907"/>
    <lineage>
        <taxon>Eukaryota</taxon>
        <taxon>Metazoa</taxon>
        <taxon>Chordata</taxon>
        <taxon>Craniata</taxon>
        <taxon>Vertebrata</taxon>
        <taxon>Euteleostomi</taxon>
        <taxon>Actinopterygii</taxon>
        <taxon>Neopterygii</taxon>
        <taxon>Teleostei</taxon>
        <taxon>Ostariophysi</taxon>
        <taxon>Cypriniformes</taxon>
        <taxon>Cyprinidae</taxon>
        <taxon>Labeoninae</taxon>
        <taxon>Labeonini</taxon>
        <taxon>Cirrhinus</taxon>
    </lineage>
</organism>
<dbReference type="EMBL" id="JAYMGO010000019">
    <property type="protein sequence ID" value="KAL1255466.1"/>
    <property type="molecule type" value="Genomic_DNA"/>
</dbReference>
<name>A0ABR3LTP4_9TELE</name>
<sequence length="178" mass="20378">MGPFDAAPDDCRFVFTLVDYYSKWPEIAFVSYPSTEAMMQFLSTVFNREGKELISDNAVQFTSHDFKLFLQRRGIIHRTSSLYYPRANGEVKRFNRSLKDSLQTASLEGRGWKEFTKDFVQAYLAMPHATTQCTPTEFLHGRAMLTKFSVSGLCLPPAGKLLTPHQLASHVREKQEKK</sequence>